<sequence>MNIDSIRDGVVIDHITAGRGMRLYELLHLDDLDCSVAIIKNVTSKKMAKKDIIKIDSRAHINMDVIGFVDPQATVNIIRDGELVRKRCIEMPLELTNVIRCMNPRCITTTEQELDHVFRLTDKENKIYRCIYCETKAERKY</sequence>
<evidence type="ECO:0000313" key="6">
    <source>
        <dbReference type="EMBL" id="MBK6088265.1"/>
    </source>
</evidence>
<protein>
    <submittedName>
        <fullName evidence="6">Aspartate carbamoyltransferase regulatory subunit</fullName>
    </submittedName>
</protein>
<keyword evidence="7" id="KW-1185">Reference proteome</keyword>
<name>A0A934WRK6_9FIRM</name>
<dbReference type="GO" id="GO:0009347">
    <property type="term" value="C:aspartate carbamoyltransferase complex"/>
    <property type="evidence" value="ECO:0007669"/>
    <property type="project" value="InterPro"/>
</dbReference>
<evidence type="ECO:0000259" key="4">
    <source>
        <dbReference type="Pfam" id="PF01948"/>
    </source>
</evidence>
<dbReference type="AlphaFoldDB" id="A0A934WRK6"/>
<evidence type="ECO:0000256" key="3">
    <source>
        <dbReference type="ARBA" id="ARBA00022975"/>
    </source>
</evidence>
<dbReference type="PANTHER" id="PTHR35805">
    <property type="entry name" value="ASPARTATE CARBAMOYLTRANSFERASE REGULATORY CHAIN"/>
    <property type="match status" value="1"/>
</dbReference>
<dbReference type="SUPFAM" id="SSF57825">
    <property type="entry name" value="Aspartate carbamoyltransferase, Regulatory-chain, C-terminal domain"/>
    <property type="match status" value="1"/>
</dbReference>
<dbReference type="NCBIfam" id="NF002063">
    <property type="entry name" value="PRK00893.1-3"/>
    <property type="match status" value="1"/>
</dbReference>
<evidence type="ECO:0000256" key="2">
    <source>
        <dbReference type="ARBA" id="ARBA00022833"/>
    </source>
</evidence>
<dbReference type="PANTHER" id="PTHR35805:SF1">
    <property type="entry name" value="ASPARTATE CARBAMOYLTRANSFERASE REGULATORY CHAIN"/>
    <property type="match status" value="1"/>
</dbReference>
<evidence type="ECO:0000313" key="7">
    <source>
        <dbReference type="Proteomes" id="UP000633365"/>
    </source>
</evidence>
<dbReference type="InterPro" id="IPR036793">
    <property type="entry name" value="Asp_carbatrfase_reg_N_sf"/>
</dbReference>
<dbReference type="RefSeq" id="WP_201427166.1">
    <property type="nucleotide sequence ID" value="NZ_JAEQMG010000048.1"/>
</dbReference>
<dbReference type="GO" id="GO:0006207">
    <property type="term" value="P:'de novo' pyrimidine nucleobase biosynthetic process"/>
    <property type="evidence" value="ECO:0007669"/>
    <property type="project" value="InterPro"/>
</dbReference>
<dbReference type="SUPFAM" id="SSF54893">
    <property type="entry name" value="Aspartate carbamoyltransferase, Regulatory-chain, N-terminal domain"/>
    <property type="match status" value="1"/>
</dbReference>
<reference evidence="6" key="1">
    <citation type="submission" date="2021-01" db="EMBL/GenBank/DDBJ databases">
        <title>Genome public.</title>
        <authorList>
            <person name="Liu C."/>
            <person name="Sun Q."/>
        </authorList>
    </citation>
    <scope>NUCLEOTIDE SEQUENCE</scope>
    <source>
        <strain evidence="6">M6</strain>
    </source>
</reference>
<dbReference type="InterPro" id="IPR036792">
    <property type="entry name" value="Asp_carbatrfase_reg_C_sf"/>
</dbReference>
<dbReference type="GO" id="GO:0006221">
    <property type="term" value="P:pyrimidine nucleotide biosynthetic process"/>
    <property type="evidence" value="ECO:0007669"/>
    <property type="project" value="UniProtKB-KW"/>
</dbReference>
<accession>A0A934WRK6</accession>
<dbReference type="Proteomes" id="UP000633365">
    <property type="component" value="Unassembled WGS sequence"/>
</dbReference>
<dbReference type="EMBL" id="JAEQMG010000048">
    <property type="protein sequence ID" value="MBK6088265.1"/>
    <property type="molecule type" value="Genomic_DNA"/>
</dbReference>
<keyword evidence="2" id="KW-0862">Zinc</keyword>
<dbReference type="InterPro" id="IPR020542">
    <property type="entry name" value="Asp_carbamoyltrfase_reg_C"/>
</dbReference>
<feature type="domain" description="Aspartate carbamoyltransferase regulatory subunit C-terminal" evidence="5">
    <location>
        <begin position="95"/>
        <end position="139"/>
    </location>
</feature>
<dbReference type="Pfam" id="PF02748">
    <property type="entry name" value="PyrI_C"/>
    <property type="match status" value="1"/>
</dbReference>
<dbReference type="GO" id="GO:0046872">
    <property type="term" value="F:metal ion binding"/>
    <property type="evidence" value="ECO:0007669"/>
    <property type="project" value="UniProtKB-KW"/>
</dbReference>
<evidence type="ECO:0000259" key="5">
    <source>
        <dbReference type="Pfam" id="PF02748"/>
    </source>
</evidence>
<dbReference type="Pfam" id="PF01948">
    <property type="entry name" value="PyrI"/>
    <property type="match status" value="1"/>
</dbReference>
<dbReference type="InterPro" id="IPR002801">
    <property type="entry name" value="Asp_carbamoylTrfase_reg"/>
</dbReference>
<proteinExistence type="predicted"/>
<feature type="domain" description="Aspartate carbamoyltransferase regulatory subunit N-terminal" evidence="4">
    <location>
        <begin position="1"/>
        <end position="88"/>
    </location>
</feature>
<comment type="caution">
    <text evidence="6">The sequence shown here is derived from an EMBL/GenBank/DDBJ whole genome shotgun (WGS) entry which is preliminary data.</text>
</comment>
<keyword evidence="1" id="KW-0479">Metal-binding</keyword>
<dbReference type="Gene3D" id="2.30.30.20">
    <property type="entry name" value="Aspartate carbamoyltransferase regulatory subunit, C-terminal domain"/>
    <property type="match status" value="1"/>
</dbReference>
<gene>
    <name evidence="6" type="ORF">JKK62_06275</name>
</gene>
<dbReference type="Gene3D" id="3.30.70.140">
    <property type="entry name" value="Aspartate carbamoyltransferase regulatory subunit, N-terminal domain"/>
    <property type="match status" value="1"/>
</dbReference>
<dbReference type="InterPro" id="IPR020545">
    <property type="entry name" value="Asp_carbamoyltransf_reg_N"/>
</dbReference>
<organism evidence="6 7">
    <name type="scientific">Ruminococcus difficilis</name>
    <dbReference type="NCBI Taxonomy" id="2763069"/>
    <lineage>
        <taxon>Bacteria</taxon>
        <taxon>Bacillati</taxon>
        <taxon>Bacillota</taxon>
        <taxon>Clostridia</taxon>
        <taxon>Eubacteriales</taxon>
        <taxon>Oscillospiraceae</taxon>
        <taxon>Ruminococcus</taxon>
    </lineage>
</organism>
<evidence type="ECO:0000256" key="1">
    <source>
        <dbReference type="ARBA" id="ARBA00022723"/>
    </source>
</evidence>
<keyword evidence="3" id="KW-0665">Pyrimidine biosynthesis</keyword>